<name>A0A2P4XJI8_9STRA</name>
<reference evidence="1 2" key="1">
    <citation type="journal article" date="2017" name="Genome Biol. Evol.">
        <title>Phytophthora megakarya and P. palmivora, closely related causal agents of cacao black pod rot, underwent increases in genome sizes and gene numbers by different mechanisms.</title>
        <authorList>
            <person name="Ali S.S."/>
            <person name="Shao J."/>
            <person name="Lary D.J."/>
            <person name="Kronmiller B."/>
            <person name="Shen D."/>
            <person name="Strem M.D."/>
            <person name="Amoako-Attah I."/>
            <person name="Akrofi A.Y."/>
            <person name="Begoude B.A."/>
            <person name="Ten Hoopen G.M."/>
            <person name="Coulibaly K."/>
            <person name="Kebe B.I."/>
            <person name="Melnick R.L."/>
            <person name="Guiltinan M.J."/>
            <person name="Tyler B.M."/>
            <person name="Meinhardt L.W."/>
            <person name="Bailey B.A."/>
        </authorList>
    </citation>
    <scope>NUCLEOTIDE SEQUENCE [LARGE SCALE GENOMIC DNA]</scope>
    <source>
        <strain evidence="2">sbr112.9</strain>
    </source>
</reference>
<organism evidence="1 2">
    <name type="scientific">Phytophthora palmivora</name>
    <dbReference type="NCBI Taxonomy" id="4796"/>
    <lineage>
        <taxon>Eukaryota</taxon>
        <taxon>Sar</taxon>
        <taxon>Stramenopiles</taxon>
        <taxon>Oomycota</taxon>
        <taxon>Peronosporomycetes</taxon>
        <taxon>Peronosporales</taxon>
        <taxon>Peronosporaceae</taxon>
        <taxon>Phytophthora</taxon>
    </lineage>
</organism>
<dbReference type="Proteomes" id="UP000237271">
    <property type="component" value="Unassembled WGS sequence"/>
</dbReference>
<keyword evidence="2" id="KW-1185">Reference proteome</keyword>
<evidence type="ECO:0000313" key="1">
    <source>
        <dbReference type="EMBL" id="POM65720.1"/>
    </source>
</evidence>
<accession>A0A2P4XJI8</accession>
<sequence>MTEWIDPKEFKRLWCALIKAGWKARPPSGLDTEHTYDKAGEQCVFPAVHLILALLTMNVPGSQVLWVYAKLEGLIQSLLSPPRGSVNLGRLPI</sequence>
<protein>
    <submittedName>
        <fullName evidence="1">Uncharacterized protein</fullName>
    </submittedName>
</protein>
<dbReference type="AlphaFoldDB" id="A0A2P4XJI8"/>
<comment type="caution">
    <text evidence="1">The sequence shown here is derived from an EMBL/GenBank/DDBJ whole genome shotgun (WGS) entry which is preliminary data.</text>
</comment>
<proteinExistence type="predicted"/>
<gene>
    <name evidence="1" type="ORF">PHPALM_18524</name>
</gene>
<evidence type="ECO:0000313" key="2">
    <source>
        <dbReference type="Proteomes" id="UP000237271"/>
    </source>
</evidence>
<dbReference type="EMBL" id="NCKW01009961">
    <property type="protein sequence ID" value="POM65720.1"/>
    <property type="molecule type" value="Genomic_DNA"/>
</dbReference>
<dbReference type="OrthoDB" id="128905at2759"/>